<dbReference type="AlphaFoldDB" id="A0A9D1HF85"/>
<accession>A0A9D1HF85</accession>
<reference evidence="1" key="1">
    <citation type="submission" date="2020-10" db="EMBL/GenBank/DDBJ databases">
        <authorList>
            <person name="Gilroy R."/>
        </authorList>
    </citation>
    <scope>NUCLEOTIDE SEQUENCE</scope>
    <source>
        <strain evidence="1">CHK176-22527</strain>
    </source>
</reference>
<organism evidence="1 2">
    <name type="scientific">Candidatus Allocopromorpha excrementavium</name>
    <dbReference type="NCBI Taxonomy" id="2840741"/>
    <lineage>
        <taxon>Bacteria</taxon>
        <taxon>Bacillati</taxon>
        <taxon>Bacillota</taxon>
        <taxon>Clostridia</taxon>
        <taxon>Eubacteriales</taxon>
        <taxon>Eubacteriaceae</taxon>
        <taxon>Eubacteriaceae incertae sedis</taxon>
        <taxon>Candidatus Allocopromorpha</taxon>
    </lineage>
</organism>
<reference evidence="1" key="2">
    <citation type="journal article" date="2021" name="PeerJ">
        <title>Extensive microbial diversity within the chicken gut microbiome revealed by metagenomics and culture.</title>
        <authorList>
            <person name="Gilroy R."/>
            <person name="Ravi A."/>
            <person name="Getino M."/>
            <person name="Pursley I."/>
            <person name="Horton D.L."/>
            <person name="Alikhan N.F."/>
            <person name="Baker D."/>
            <person name="Gharbi K."/>
            <person name="Hall N."/>
            <person name="Watson M."/>
            <person name="Adriaenssens E.M."/>
            <person name="Foster-Nyarko E."/>
            <person name="Jarju S."/>
            <person name="Secka A."/>
            <person name="Antonio M."/>
            <person name="Oren A."/>
            <person name="Chaudhuri R.R."/>
            <person name="La Ragione R."/>
            <person name="Hildebrand F."/>
            <person name="Pallen M.J."/>
        </authorList>
    </citation>
    <scope>NUCLEOTIDE SEQUENCE</scope>
    <source>
        <strain evidence="1">CHK176-22527</strain>
    </source>
</reference>
<comment type="caution">
    <text evidence="1">The sequence shown here is derived from an EMBL/GenBank/DDBJ whole genome shotgun (WGS) entry which is preliminary data.</text>
</comment>
<evidence type="ECO:0000313" key="1">
    <source>
        <dbReference type="EMBL" id="HIT99862.1"/>
    </source>
</evidence>
<gene>
    <name evidence="1" type="ORF">IAD12_06380</name>
</gene>
<dbReference type="EMBL" id="DVLX01000081">
    <property type="protein sequence ID" value="HIT99862.1"/>
    <property type="molecule type" value="Genomic_DNA"/>
</dbReference>
<name>A0A9D1HF85_9FIRM</name>
<sequence>MSDIAVKAVENHRKGYNCAQAVACAFADRLGIDEKEIFKTMEAYGFGMGTMGTCGAVSAMAAVIGMNESDGDLNNPSTKRICYKKMKELTQKFIEKNQSIICREIKGVDTGVVLRSCDGCVEDAAELLEEYMETNGRKDD</sequence>
<dbReference type="InterPro" id="IPR010181">
    <property type="entry name" value="CGCAxxGCC_motif"/>
</dbReference>
<dbReference type="Proteomes" id="UP000824159">
    <property type="component" value="Unassembled WGS sequence"/>
</dbReference>
<protein>
    <submittedName>
        <fullName evidence="1">C_GCAxxG_C_C family protein</fullName>
    </submittedName>
</protein>
<evidence type="ECO:0000313" key="2">
    <source>
        <dbReference type="Proteomes" id="UP000824159"/>
    </source>
</evidence>
<dbReference type="Pfam" id="PF09719">
    <property type="entry name" value="C_GCAxxG_C_C"/>
    <property type="match status" value="1"/>
</dbReference>
<dbReference type="NCBIfam" id="TIGR01909">
    <property type="entry name" value="C_GCAxxG_C_C"/>
    <property type="match status" value="1"/>
</dbReference>
<proteinExistence type="predicted"/>